<organism evidence="3 4">
    <name type="scientific">Linum tenue</name>
    <dbReference type="NCBI Taxonomy" id="586396"/>
    <lineage>
        <taxon>Eukaryota</taxon>
        <taxon>Viridiplantae</taxon>
        <taxon>Streptophyta</taxon>
        <taxon>Embryophyta</taxon>
        <taxon>Tracheophyta</taxon>
        <taxon>Spermatophyta</taxon>
        <taxon>Magnoliopsida</taxon>
        <taxon>eudicotyledons</taxon>
        <taxon>Gunneridae</taxon>
        <taxon>Pentapetalae</taxon>
        <taxon>rosids</taxon>
        <taxon>fabids</taxon>
        <taxon>Malpighiales</taxon>
        <taxon>Linaceae</taxon>
        <taxon>Linum</taxon>
    </lineage>
</organism>
<evidence type="ECO:0000256" key="1">
    <source>
        <dbReference type="SAM" id="MobiDB-lite"/>
    </source>
</evidence>
<keyword evidence="4" id="KW-1185">Reference proteome</keyword>
<dbReference type="PANTHER" id="PTHR12203">
    <property type="entry name" value="KDEL LYS-ASP-GLU-LEU CONTAINING - RELATED"/>
    <property type="match status" value="1"/>
</dbReference>
<proteinExistence type="predicted"/>
<dbReference type="InterPro" id="IPR006598">
    <property type="entry name" value="CAP10"/>
</dbReference>
<feature type="domain" description="Glycosyl transferase CAP10" evidence="2">
    <location>
        <begin position="207"/>
        <end position="456"/>
    </location>
</feature>
<protein>
    <recommendedName>
        <fullName evidence="2">Glycosyl transferase CAP10 domain-containing protein</fullName>
    </recommendedName>
</protein>
<feature type="region of interest" description="Disordered" evidence="1">
    <location>
        <begin position="113"/>
        <end position="132"/>
    </location>
</feature>
<dbReference type="EMBL" id="CAMGYJ010000004">
    <property type="protein sequence ID" value="CAI0403355.1"/>
    <property type="molecule type" value="Genomic_DNA"/>
</dbReference>
<reference evidence="3" key="1">
    <citation type="submission" date="2022-08" db="EMBL/GenBank/DDBJ databases">
        <authorList>
            <person name="Gutierrez-Valencia J."/>
        </authorList>
    </citation>
    <scope>NUCLEOTIDE SEQUENCE</scope>
</reference>
<gene>
    <name evidence="3" type="ORF">LITE_LOCUS12009</name>
</gene>
<dbReference type="InterPro" id="IPR051091">
    <property type="entry name" value="O-Glucosyltr/Glycosyltrsf_90"/>
</dbReference>
<dbReference type="PANTHER" id="PTHR12203:SF93">
    <property type="entry name" value="GLYCOSYL TRANSFERASE CAP10 DOMAIN-CONTAINING PROTEIN"/>
    <property type="match status" value="1"/>
</dbReference>
<evidence type="ECO:0000313" key="3">
    <source>
        <dbReference type="EMBL" id="CAI0403355.1"/>
    </source>
</evidence>
<sequence>MQLSWQRWIGSGASRQLVENISRPLMKLPSRSSAVVFSLLLLLGGALISTRLLDSNNYLIHFPHSSSQAFSSSAKTLTASKITLPDDIPKKHLEIPLNCTALNHTGTCPVDYPTGGATEEPGQPSTSDRPPSKTCPEFFRWIHEDLRPWARTGITRETLERAKTTANFRLVVIKGRAYVETFEKGFQTRDTFTLWGFLQLLRRYPGQVPDLELMFDCVDWPVIKSADFSGPDAPPPPPLFRYCGDNQTLDIVFPDWSFWGWAEIDIKPWQMLLPELKEGNTRTKWENRQPYAYWKGNPDVAETRLDLMKCNVSEKQDWNARVYRQDWFKESQQGYKQSSLASQCIHRYKIYIEGSAWSVSQKYILACDSVTLIVNPHYYDFFTRGLMPVRHFWPVKENDKCRSIKFAVDWGNSHKRKAQAIGRAASNFIQNDLKMENVYDYMFHLLNEYAKLLKFKPEVPRNATELCSEAMACSADDQGFQKQFMMDSLVKGPAETAPCAMPPPYDPSSMYAVVKKRENSMKIVDLLERRYWEKQGRRQQKP</sequence>
<dbReference type="SMART" id="SM00672">
    <property type="entry name" value="CAP10"/>
    <property type="match status" value="1"/>
</dbReference>
<evidence type="ECO:0000313" key="4">
    <source>
        <dbReference type="Proteomes" id="UP001154282"/>
    </source>
</evidence>
<accession>A0AAV0J0F1</accession>
<name>A0AAV0J0F1_9ROSI</name>
<dbReference type="Proteomes" id="UP001154282">
    <property type="component" value="Unassembled WGS sequence"/>
</dbReference>
<dbReference type="AlphaFoldDB" id="A0AAV0J0F1"/>
<dbReference type="Pfam" id="PF05686">
    <property type="entry name" value="Glyco_transf_90"/>
    <property type="match status" value="1"/>
</dbReference>
<comment type="caution">
    <text evidence="3">The sequence shown here is derived from an EMBL/GenBank/DDBJ whole genome shotgun (WGS) entry which is preliminary data.</text>
</comment>
<evidence type="ECO:0000259" key="2">
    <source>
        <dbReference type="SMART" id="SM00672"/>
    </source>
</evidence>